<proteinExistence type="predicted"/>
<name>A0ABX7L7N1_9BACL</name>
<dbReference type="RefSeq" id="WP_206100377.1">
    <property type="nucleotide sequence ID" value="NZ_CP070969.1"/>
</dbReference>
<evidence type="ECO:0000313" key="1">
    <source>
        <dbReference type="EMBL" id="QSF42688.1"/>
    </source>
</evidence>
<gene>
    <name evidence="1" type="ORF">JRJ22_15340</name>
</gene>
<organism evidence="1 2">
    <name type="scientific">Paenibacillus tianjinensis</name>
    <dbReference type="NCBI Taxonomy" id="2810347"/>
    <lineage>
        <taxon>Bacteria</taxon>
        <taxon>Bacillati</taxon>
        <taxon>Bacillota</taxon>
        <taxon>Bacilli</taxon>
        <taxon>Bacillales</taxon>
        <taxon>Paenibacillaceae</taxon>
        <taxon>Paenibacillus</taxon>
    </lineage>
</organism>
<sequence length="145" mass="16949">MGKSKQGREPKDESIRRLADRITRAVKARGITVQRYDAYTTNSVYLKFDYGVANSVRISDHNGKKHLSYRFNLLTTLDDSFAELEGEHPRYYYSPDDFDRLVKAIIGNRDAQMEKYGPRHYEFLMNRNKATNTDTKGFWSKARII</sequence>
<protein>
    <submittedName>
        <fullName evidence="1">Uncharacterized protein</fullName>
    </submittedName>
</protein>
<evidence type="ECO:0000313" key="2">
    <source>
        <dbReference type="Proteomes" id="UP000663452"/>
    </source>
</evidence>
<dbReference type="EMBL" id="CP070969">
    <property type="protein sequence ID" value="QSF42688.1"/>
    <property type="molecule type" value="Genomic_DNA"/>
</dbReference>
<dbReference type="Proteomes" id="UP000663452">
    <property type="component" value="Chromosome"/>
</dbReference>
<keyword evidence="2" id="KW-1185">Reference proteome</keyword>
<accession>A0ABX7L7N1</accession>
<reference evidence="1 2" key="1">
    <citation type="submission" date="2021-02" db="EMBL/GenBank/DDBJ databases">
        <title>Paenibacillus tianjinensis sp. nov.</title>
        <authorList>
            <person name="Liu H."/>
        </authorList>
    </citation>
    <scope>NUCLEOTIDE SEQUENCE [LARGE SCALE GENOMIC DNA]</scope>
    <source>
        <strain evidence="1 2">TB2019</strain>
    </source>
</reference>